<sequence length="259" mass="28153">MTPFSARLTFFGFVCLAGAIATNALYFQEPLERDSQITGSVSEGREQQLSARTPQSASEEPAQAAPKGDLQPIAGSKDQERPSLRSAPPQRTPAERAAPPSAGTMPAEEVIRAIQRELAYRNYLVNRRDGNLDTSTRIAILNYQYDNRMILTGRPSESVLKHILFGPFQAAPESGRIARLEADRALVARVQRLLSRLGFGNLPESGRVGADTRDALREFAAFRDLPRDGRLSPRLLLELADVTDKPLAGGGVAVSGDVN</sequence>
<dbReference type="Gene3D" id="1.10.101.10">
    <property type="entry name" value="PGBD-like superfamily/PGBD"/>
    <property type="match status" value="1"/>
</dbReference>
<evidence type="ECO:0000259" key="2">
    <source>
        <dbReference type="Pfam" id="PF01471"/>
    </source>
</evidence>
<dbReference type="InterPro" id="IPR002477">
    <property type="entry name" value="Peptidoglycan-bd-like"/>
</dbReference>
<feature type="domain" description="Peptidoglycan binding-like" evidence="2">
    <location>
        <begin position="185"/>
        <end position="236"/>
    </location>
</feature>
<evidence type="ECO:0000256" key="1">
    <source>
        <dbReference type="SAM" id="MobiDB-lite"/>
    </source>
</evidence>
<dbReference type="InterPro" id="IPR036366">
    <property type="entry name" value="PGBDSf"/>
</dbReference>
<feature type="domain" description="Peptidoglycan binding-like" evidence="2">
    <location>
        <begin position="110"/>
        <end position="162"/>
    </location>
</feature>
<comment type="caution">
    <text evidence="3">The sequence shown here is derived from an EMBL/GenBank/DDBJ whole genome shotgun (WGS) entry which is preliminary data.</text>
</comment>
<accession>A0A397Q1C4</accession>
<proteinExistence type="predicted"/>
<evidence type="ECO:0000313" key="3">
    <source>
        <dbReference type="EMBL" id="RIA55310.1"/>
    </source>
</evidence>
<organism evidence="3 4">
    <name type="scientific">Dichotomicrobium thermohalophilum</name>
    <dbReference type="NCBI Taxonomy" id="933063"/>
    <lineage>
        <taxon>Bacteria</taxon>
        <taxon>Pseudomonadati</taxon>
        <taxon>Pseudomonadota</taxon>
        <taxon>Alphaproteobacteria</taxon>
        <taxon>Hyphomicrobiales</taxon>
        <taxon>Hyphomicrobiaceae</taxon>
        <taxon>Dichotomicrobium</taxon>
    </lineage>
</organism>
<dbReference type="AlphaFoldDB" id="A0A397Q1C4"/>
<gene>
    <name evidence="3" type="ORF">BXY53_0371</name>
</gene>
<feature type="region of interest" description="Disordered" evidence="1">
    <location>
        <begin position="38"/>
        <end position="105"/>
    </location>
</feature>
<dbReference type="EMBL" id="QXDF01000001">
    <property type="protein sequence ID" value="RIA55310.1"/>
    <property type="molecule type" value="Genomic_DNA"/>
</dbReference>
<keyword evidence="4" id="KW-1185">Reference proteome</keyword>
<dbReference type="Proteomes" id="UP000266273">
    <property type="component" value="Unassembled WGS sequence"/>
</dbReference>
<dbReference type="OrthoDB" id="9816507at2"/>
<protein>
    <submittedName>
        <fullName evidence="3">Putative peptidoglycan binding protein</fullName>
    </submittedName>
</protein>
<feature type="compositionally biased region" description="Polar residues" evidence="1">
    <location>
        <begin position="38"/>
        <end position="58"/>
    </location>
</feature>
<dbReference type="Pfam" id="PF01471">
    <property type="entry name" value="PG_binding_1"/>
    <property type="match status" value="2"/>
</dbReference>
<reference evidence="3 4" key="1">
    <citation type="submission" date="2018-08" db="EMBL/GenBank/DDBJ databases">
        <title>Genomic Encyclopedia of Archaeal and Bacterial Type Strains, Phase II (KMG-II): from individual species to whole genera.</title>
        <authorList>
            <person name="Goeker M."/>
        </authorList>
    </citation>
    <scope>NUCLEOTIDE SEQUENCE [LARGE SCALE GENOMIC DNA]</scope>
    <source>
        <strain evidence="3 4">DSM 5002</strain>
    </source>
</reference>
<dbReference type="RefSeq" id="WP_119060229.1">
    <property type="nucleotide sequence ID" value="NZ_QXDF01000001.1"/>
</dbReference>
<dbReference type="SUPFAM" id="SSF47090">
    <property type="entry name" value="PGBD-like"/>
    <property type="match status" value="2"/>
</dbReference>
<name>A0A397Q1C4_9HYPH</name>
<dbReference type="InterPro" id="IPR036365">
    <property type="entry name" value="PGBD-like_sf"/>
</dbReference>
<evidence type="ECO:0000313" key="4">
    <source>
        <dbReference type="Proteomes" id="UP000266273"/>
    </source>
</evidence>